<gene>
    <name evidence="7" type="ORF">P9989_02730</name>
</gene>
<dbReference type="PIRSF" id="PIRSF005690">
    <property type="entry name" value="GerBA"/>
    <property type="match status" value="1"/>
</dbReference>
<name>A0ABY8IYM0_9BACI</name>
<evidence type="ECO:0000256" key="1">
    <source>
        <dbReference type="ARBA" id="ARBA00004141"/>
    </source>
</evidence>
<proteinExistence type="inferred from homology"/>
<protein>
    <submittedName>
        <fullName evidence="7">Spore germination protein</fullName>
    </submittedName>
</protein>
<keyword evidence="3 4" id="KW-0472">Membrane</keyword>
<keyword evidence="8" id="KW-1185">Reference proteome</keyword>
<feature type="transmembrane region" description="Helical" evidence="6">
    <location>
        <begin position="429"/>
        <end position="453"/>
    </location>
</feature>
<accession>A0ABY8IYM0</accession>
<comment type="subcellular location">
    <subcellularLocation>
        <location evidence="4">Cell membrane</location>
    </subcellularLocation>
    <subcellularLocation>
        <location evidence="1">Membrane</location>
        <topology evidence="1">Multi-pass membrane protein</topology>
    </subcellularLocation>
</comment>
<comment type="similarity">
    <text evidence="2 4">Belongs to the GerABKA family.</text>
</comment>
<evidence type="ECO:0000256" key="2">
    <source>
        <dbReference type="ARBA" id="ARBA00005278"/>
    </source>
</evidence>
<dbReference type="InterPro" id="IPR004995">
    <property type="entry name" value="Spore_Ger"/>
</dbReference>
<evidence type="ECO:0000313" key="7">
    <source>
        <dbReference type="EMBL" id="WFT75329.1"/>
    </source>
</evidence>
<keyword evidence="6" id="KW-0812">Transmembrane</keyword>
<sequence>MSRSLPNNKDNEQLNTETSSILLSLSLESNLSMLKETFTSCDDIVFRKAQFGNQSGCLVYLSEMINNQTLFEIEKGLSSSSVPHTQQGSKESFTELIRRHFPLSSMDESDNSQFIIKKILAGQIILLVDGIDHVFLFSSNNQTSRRVTESDNERTVRGPKEGFVENIHTNLQLIRQKIQTPVLKVKYLTLGRQTNTQISVVYMKGIADEEIVNEVQRRLTDIDIDGVLDSHYIESMIKDSPRSPFPTVFSTERPDRVCGGLLDGKVAILTDGTPSALTAPAMFVEFLHSSEDYYDSSLIATIIRWVRFLGLFVILILPAFFVGMTMFHQDLLQTPFLMRIVANREALPYPVLVEGIFMLLTYELIREAGLRMPKIFGGPVVTILGLVLIGQAAVQAGIIGPVMAIVVSVTALTSFILPNYEFHQIIRFCGIPILLLAGLFGFMGIIVGLMFGLTHLVSLRSFGVPYFSPVSPARKEGWKDVFMRAPWWAMDTRTPGLGVDNVDRTGKDNISKPPKTGEEDRHEEK</sequence>
<evidence type="ECO:0000256" key="4">
    <source>
        <dbReference type="PIRNR" id="PIRNR005690"/>
    </source>
</evidence>
<dbReference type="Pfam" id="PF03323">
    <property type="entry name" value="GerA"/>
    <property type="match status" value="1"/>
</dbReference>
<feature type="transmembrane region" description="Helical" evidence="6">
    <location>
        <begin position="347"/>
        <end position="365"/>
    </location>
</feature>
<reference evidence="7 8" key="1">
    <citation type="submission" date="2023-04" db="EMBL/GenBank/DDBJ databases">
        <title>Genome sequence of Halobacillus naozhouensis KACC 21980.</title>
        <authorList>
            <person name="Kim S."/>
            <person name="Heo J."/>
            <person name="Kwon S.-W."/>
        </authorList>
    </citation>
    <scope>NUCLEOTIDE SEQUENCE [LARGE SCALE GENOMIC DNA]</scope>
    <source>
        <strain evidence="7 8">KCTC 13234</strain>
    </source>
</reference>
<feature type="transmembrane region" description="Helical" evidence="6">
    <location>
        <begin position="398"/>
        <end position="417"/>
    </location>
</feature>
<dbReference type="RefSeq" id="WP_283077294.1">
    <property type="nucleotide sequence ID" value="NZ_CP121671.1"/>
</dbReference>
<feature type="transmembrane region" description="Helical" evidence="6">
    <location>
        <begin position="372"/>
        <end position="392"/>
    </location>
</feature>
<dbReference type="EMBL" id="CP121671">
    <property type="protein sequence ID" value="WFT75329.1"/>
    <property type="molecule type" value="Genomic_DNA"/>
</dbReference>
<keyword evidence="6" id="KW-1133">Transmembrane helix</keyword>
<dbReference type="InterPro" id="IPR050768">
    <property type="entry name" value="UPF0353/GerABKA_families"/>
</dbReference>
<dbReference type="PANTHER" id="PTHR22550">
    <property type="entry name" value="SPORE GERMINATION PROTEIN"/>
    <property type="match status" value="1"/>
</dbReference>
<evidence type="ECO:0000256" key="3">
    <source>
        <dbReference type="ARBA" id="ARBA00023136"/>
    </source>
</evidence>
<dbReference type="PANTHER" id="PTHR22550:SF5">
    <property type="entry name" value="LEUCINE ZIPPER PROTEIN 4"/>
    <property type="match status" value="1"/>
</dbReference>
<evidence type="ECO:0000313" key="8">
    <source>
        <dbReference type="Proteomes" id="UP001221597"/>
    </source>
</evidence>
<feature type="region of interest" description="Disordered" evidence="5">
    <location>
        <begin position="498"/>
        <end position="525"/>
    </location>
</feature>
<dbReference type="Proteomes" id="UP001221597">
    <property type="component" value="Chromosome"/>
</dbReference>
<feature type="transmembrane region" description="Helical" evidence="6">
    <location>
        <begin position="305"/>
        <end position="327"/>
    </location>
</feature>
<feature type="compositionally biased region" description="Basic and acidic residues" evidence="5">
    <location>
        <begin position="501"/>
        <end position="525"/>
    </location>
</feature>
<evidence type="ECO:0000256" key="5">
    <source>
        <dbReference type="SAM" id="MobiDB-lite"/>
    </source>
</evidence>
<evidence type="ECO:0000256" key="6">
    <source>
        <dbReference type="SAM" id="Phobius"/>
    </source>
</evidence>
<organism evidence="7 8">
    <name type="scientific">Halobacillus naozhouensis</name>
    <dbReference type="NCBI Taxonomy" id="554880"/>
    <lineage>
        <taxon>Bacteria</taxon>
        <taxon>Bacillati</taxon>
        <taxon>Bacillota</taxon>
        <taxon>Bacilli</taxon>
        <taxon>Bacillales</taxon>
        <taxon>Bacillaceae</taxon>
        <taxon>Halobacillus</taxon>
    </lineage>
</organism>